<evidence type="ECO:0000313" key="5">
    <source>
        <dbReference type="Proteomes" id="UP000598271"/>
    </source>
</evidence>
<dbReference type="GO" id="GO:0000166">
    <property type="term" value="F:nucleotide binding"/>
    <property type="evidence" value="ECO:0007669"/>
    <property type="project" value="InterPro"/>
</dbReference>
<feature type="transmembrane region" description="Helical" evidence="1">
    <location>
        <begin position="21"/>
        <end position="40"/>
    </location>
</feature>
<comment type="caution">
    <text evidence="4">The sequence shown here is derived from an EMBL/GenBank/DDBJ whole genome shotgun (WGS) entry which is preliminary data.</text>
</comment>
<keyword evidence="5" id="KW-1185">Reference proteome</keyword>
<dbReference type="NCBIfam" id="TIGR01409">
    <property type="entry name" value="TAT_signal_seq"/>
    <property type="match status" value="1"/>
</dbReference>
<dbReference type="SUPFAM" id="SSF51735">
    <property type="entry name" value="NAD(P)-binding Rossmann-fold domains"/>
    <property type="match status" value="1"/>
</dbReference>
<dbReference type="InterPro" id="IPR036291">
    <property type="entry name" value="NAD(P)-bd_dom_sf"/>
</dbReference>
<evidence type="ECO:0000259" key="3">
    <source>
        <dbReference type="Pfam" id="PF19051"/>
    </source>
</evidence>
<dbReference type="Gene3D" id="3.40.50.720">
    <property type="entry name" value="NAD(P)-binding Rossmann-like Domain"/>
    <property type="match status" value="1"/>
</dbReference>
<proteinExistence type="predicted"/>
<evidence type="ECO:0000256" key="1">
    <source>
        <dbReference type="SAM" id="Phobius"/>
    </source>
</evidence>
<dbReference type="Gene3D" id="3.30.360.10">
    <property type="entry name" value="Dihydrodipicolinate Reductase, domain 2"/>
    <property type="match status" value="1"/>
</dbReference>
<reference evidence="4 5" key="1">
    <citation type="journal article" date="2014" name="Int. J. Syst. Evol. Microbiol.">
        <title>Complete genome sequence of Corynebacterium casei LMG S-19264T (=DSM 44701T), isolated from a smear-ripened cheese.</title>
        <authorList>
            <consortium name="US DOE Joint Genome Institute (JGI-PGF)"/>
            <person name="Walter F."/>
            <person name="Albersmeier A."/>
            <person name="Kalinowski J."/>
            <person name="Ruckert C."/>
        </authorList>
    </citation>
    <scope>NUCLEOTIDE SEQUENCE [LARGE SCALE GENOMIC DNA]</scope>
    <source>
        <strain evidence="4 5">KCTC 12866</strain>
    </source>
</reference>
<protein>
    <submittedName>
        <fullName evidence="4">Dehydrogenase</fullName>
    </submittedName>
</protein>
<dbReference type="Proteomes" id="UP000598271">
    <property type="component" value="Unassembled WGS sequence"/>
</dbReference>
<dbReference type="Pfam" id="PF01408">
    <property type="entry name" value="GFO_IDH_MocA"/>
    <property type="match status" value="1"/>
</dbReference>
<dbReference type="InterPro" id="IPR019546">
    <property type="entry name" value="TAT_signal_bac_arc"/>
</dbReference>
<dbReference type="Pfam" id="PF19051">
    <property type="entry name" value="GFO_IDH_MocA_C2"/>
    <property type="match status" value="1"/>
</dbReference>
<dbReference type="InterPro" id="IPR043906">
    <property type="entry name" value="Gfo/Idh/MocA_OxRdtase_bact_C"/>
</dbReference>
<dbReference type="RefSeq" id="WP_189563490.1">
    <property type="nucleotide sequence ID" value="NZ_BMXF01000001.1"/>
</dbReference>
<dbReference type="AlphaFoldDB" id="A0A8J3G940"/>
<dbReference type="PROSITE" id="PS51318">
    <property type="entry name" value="TAT"/>
    <property type="match status" value="1"/>
</dbReference>
<feature type="domain" description="Gfo/Idh/MocA-like oxidoreductase bacterial type C-terminal" evidence="3">
    <location>
        <begin position="219"/>
        <end position="274"/>
    </location>
</feature>
<evidence type="ECO:0000313" key="4">
    <source>
        <dbReference type="EMBL" id="GHB60482.1"/>
    </source>
</evidence>
<gene>
    <name evidence="4" type="ORF">GCM10007390_12760</name>
</gene>
<evidence type="ECO:0000259" key="2">
    <source>
        <dbReference type="Pfam" id="PF01408"/>
    </source>
</evidence>
<sequence length="497" mass="55067">MDHKDQKGTVSRRKFLKNGTAAAVGASALGSFFIVPRHVLGKGFRAPSDKLNIAGIGIGGKGSSDVRNAFNNGKENIVALCDVDWERGKQSFDAHPNAKKYKDFRKMFDEMGKDIDAITISTPDHQHAVAAMAAMQLGKHVYGQKPLTHDIYETRMLTEGARKYKVVTQMGNQGASNPGQQQMIDWFKKGLIGTVNEVHIWTNRPVWPQGIPVPTGKGPAPSTIDWDLWVGTAPWVEYTPAYHPFKWRGWWDFGTGALGDMGCHLIDPPFRVLGLGYPTEVECSVGSVFLKDWDPEYIPEGCPPSSRTQLKFPATKNNKSEVKMVWYDGGLRPAHPDLIPANDPLGDDDSSNGAILIGDKGVMTCGTYGLVPKLYTKDGKKMEMTKSGEFDTKYTPLPEYGHHVAWTDACKAGFNSKEHKELRSSFDYAGPLNETVIMGNLGIRSYTLREPRADGKGFTFPGRKKLLWDGKNMKVTNFDAANQFVKRDYRGDWTLGA</sequence>
<dbReference type="PANTHER" id="PTHR43818:SF10">
    <property type="entry name" value="NADH-DEPENDENT DEHYDROGENASE-RELATED"/>
    <property type="match status" value="1"/>
</dbReference>
<dbReference type="SUPFAM" id="SSF55347">
    <property type="entry name" value="Glyceraldehyde-3-phosphate dehydrogenase-like, C-terminal domain"/>
    <property type="match status" value="1"/>
</dbReference>
<feature type="domain" description="Gfo/Idh/MocA-like oxidoreductase N-terminal" evidence="2">
    <location>
        <begin position="52"/>
        <end position="171"/>
    </location>
</feature>
<name>A0A8J3G940_9BACT</name>
<keyword evidence="1" id="KW-1133">Transmembrane helix</keyword>
<keyword evidence="1" id="KW-0812">Transmembrane</keyword>
<dbReference type="EMBL" id="BMXF01000001">
    <property type="protein sequence ID" value="GHB60482.1"/>
    <property type="molecule type" value="Genomic_DNA"/>
</dbReference>
<keyword evidence="1" id="KW-0472">Membrane</keyword>
<accession>A0A8J3G940</accession>
<dbReference type="InterPro" id="IPR006311">
    <property type="entry name" value="TAT_signal"/>
</dbReference>
<dbReference type="PANTHER" id="PTHR43818">
    <property type="entry name" value="BCDNA.GH03377"/>
    <property type="match status" value="1"/>
</dbReference>
<dbReference type="InterPro" id="IPR050463">
    <property type="entry name" value="Gfo/Idh/MocA_oxidrdct_glycsds"/>
</dbReference>
<organism evidence="4 5">
    <name type="scientific">Persicitalea jodogahamensis</name>
    <dbReference type="NCBI Taxonomy" id="402147"/>
    <lineage>
        <taxon>Bacteria</taxon>
        <taxon>Pseudomonadati</taxon>
        <taxon>Bacteroidota</taxon>
        <taxon>Cytophagia</taxon>
        <taxon>Cytophagales</taxon>
        <taxon>Spirosomataceae</taxon>
        <taxon>Persicitalea</taxon>
    </lineage>
</organism>
<dbReference type="InterPro" id="IPR000683">
    <property type="entry name" value="Gfo/Idh/MocA-like_OxRdtase_N"/>
</dbReference>